<dbReference type="Gene3D" id="3.40.50.40">
    <property type="match status" value="1"/>
</dbReference>
<dbReference type="InterPro" id="IPR037152">
    <property type="entry name" value="L-asparaginase_N_sf"/>
</dbReference>
<proteinExistence type="inferred from homology"/>
<dbReference type="PROSITE" id="PS00144">
    <property type="entry name" value="ASN_GLN_ASE_1"/>
    <property type="match status" value="1"/>
</dbReference>
<dbReference type="Proteomes" id="UP000187367">
    <property type="component" value="Unassembled WGS sequence"/>
</dbReference>
<feature type="active site" evidence="8">
    <location>
        <position position="14"/>
    </location>
</feature>
<dbReference type="GO" id="GO:0004067">
    <property type="term" value="F:asparaginase activity"/>
    <property type="evidence" value="ECO:0007669"/>
    <property type="project" value="UniProtKB-UniRule"/>
</dbReference>
<dbReference type="InterPro" id="IPR004550">
    <property type="entry name" value="AsnASE_II"/>
</dbReference>
<name>A0A1R1QSD1_9BACI</name>
<dbReference type="CDD" id="cd08964">
    <property type="entry name" value="L-asparaginase_II"/>
    <property type="match status" value="1"/>
</dbReference>
<comment type="subunit">
    <text evidence="2">Homotetramer.</text>
</comment>
<accession>A0A1R1QSD1</accession>
<evidence type="ECO:0000259" key="11">
    <source>
        <dbReference type="Pfam" id="PF17763"/>
    </source>
</evidence>
<feature type="domain" description="L-asparaginase N-terminal" evidence="10">
    <location>
        <begin position="5"/>
        <end position="195"/>
    </location>
</feature>
<dbReference type="PANTHER" id="PTHR11707:SF28">
    <property type="entry name" value="60 KDA LYSOPHOSPHOLIPASE"/>
    <property type="match status" value="1"/>
</dbReference>
<evidence type="ECO:0000256" key="5">
    <source>
        <dbReference type="ARBA" id="ARBA00049366"/>
    </source>
</evidence>
<dbReference type="SUPFAM" id="SSF53774">
    <property type="entry name" value="Glutaminase/Asparaginase"/>
    <property type="match status" value="1"/>
</dbReference>
<dbReference type="InterPro" id="IPR027473">
    <property type="entry name" value="L-asparaginase_C"/>
</dbReference>
<evidence type="ECO:0000256" key="9">
    <source>
        <dbReference type="PROSITE-ProRule" id="PRU10100"/>
    </source>
</evidence>
<dbReference type="PANTHER" id="PTHR11707">
    <property type="entry name" value="L-ASPARAGINASE"/>
    <property type="match status" value="1"/>
</dbReference>
<dbReference type="InterPro" id="IPR020827">
    <property type="entry name" value="Asparaginase/glutaminase_AS1"/>
</dbReference>
<dbReference type="EMBL" id="MTJL01000010">
    <property type="protein sequence ID" value="OMI07555.1"/>
    <property type="molecule type" value="Genomic_DNA"/>
</dbReference>
<protein>
    <recommendedName>
        <fullName evidence="3">asparaginase</fullName>
        <ecNumber evidence="3">3.5.1.1</ecNumber>
    </recommendedName>
</protein>
<evidence type="ECO:0000313" key="13">
    <source>
        <dbReference type="Proteomes" id="UP000187367"/>
    </source>
</evidence>
<dbReference type="PROSITE" id="PS51732">
    <property type="entry name" value="ASN_GLN_ASE_3"/>
    <property type="match status" value="1"/>
</dbReference>
<dbReference type="InterPro" id="IPR027475">
    <property type="entry name" value="Asparaginase/glutaminase_AS2"/>
</dbReference>
<feature type="active site" description="O-isoaspartyl threonine intermediate" evidence="6">
    <location>
        <position position="14"/>
    </location>
</feature>
<gene>
    <name evidence="12" type="ORF">BW143_06595</name>
</gene>
<feature type="binding site" evidence="7">
    <location>
        <begin position="91"/>
        <end position="92"/>
    </location>
    <ligand>
        <name>substrate</name>
    </ligand>
</feature>
<comment type="similarity">
    <text evidence="1">Belongs to the asparaginase 1 family.</text>
</comment>
<keyword evidence="13" id="KW-1185">Reference proteome</keyword>
<evidence type="ECO:0000259" key="10">
    <source>
        <dbReference type="Pfam" id="PF00710"/>
    </source>
</evidence>
<dbReference type="InterPro" id="IPR027474">
    <property type="entry name" value="L-asparaginase_N"/>
</dbReference>
<dbReference type="InterPro" id="IPR036152">
    <property type="entry name" value="Asp/glu_Ase-like_sf"/>
</dbReference>
<accession>A0A1R1RMV9</accession>
<dbReference type="PROSITE" id="PS00917">
    <property type="entry name" value="ASN_GLN_ASE_2"/>
    <property type="match status" value="1"/>
</dbReference>
<dbReference type="Pfam" id="PF00710">
    <property type="entry name" value="Asparaginase"/>
    <property type="match status" value="1"/>
</dbReference>
<reference evidence="12 13" key="1">
    <citation type="submission" date="2017-01" db="EMBL/GenBank/DDBJ databases">
        <title>Bacillus phylogenomics.</title>
        <authorList>
            <person name="Dunlap C."/>
        </authorList>
    </citation>
    <scope>NUCLEOTIDE SEQUENCE [LARGE SCALE GENOMIC DNA]</scope>
    <source>
        <strain evidence="12 13">NRRL B-41282</strain>
    </source>
</reference>
<evidence type="ECO:0000256" key="6">
    <source>
        <dbReference type="PIRSR" id="PIRSR001220-1"/>
    </source>
</evidence>
<dbReference type="OrthoDB" id="9788068at2"/>
<dbReference type="SMART" id="SM00870">
    <property type="entry name" value="Asparaginase"/>
    <property type="match status" value="1"/>
</dbReference>
<dbReference type="AlphaFoldDB" id="A0A1R1QSD1"/>
<feature type="active site" evidence="9">
    <location>
        <position position="91"/>
    </location>
</feature>
<dbReference type="Gene3D" id="3.40.50.1170">
    <property type="entry name" value="L-asparaginase, N-terminal domain"/>
    <property type="match status" value="1"/>
</dbReference>
<dbReference type="PIRSF" id="PIRSF001220">
    <property type="entry name" value="L-ASNase_gatD"/>
    <property type="match status" value="1"/>
</dbReference>
<evidence type="ECO:0000256" key="4">
    <source>
        <dbReference type="ARBA" id="ARBA00022801"/>
    </source>
</evidence>
<evidence type="ECO:0000256" key="3">
    <source>
        <dbReference type="ARBA" id="ARBA00012920"/>
    </source>
</evidence>
<dbReference type="RefSeq" id="WP_076762686.1">
    <property type="nucleotide sequence ID" value="NZ_JARMMK010000008.1"/>
</dbReference>
<evidence type="ECO:0000313" key="12">
    <source>
        <dbReference type="EMBL" id="OMI07555.1"/>
    </source>
</evidence>
<organism evidence="12 13">
    <name type="scientific">Bacillus swezeyi</name>
    <dbReference type="NCBI Taxonomy" id="1925020"/>
    <lineage>
        <taxon>Bacteria</taxon>
        <taxon>Bacillati</taxon>
        <taxon>Bacillota</taxon>
        <taxon>Bacilli</taxon>
        <taxon>Bacillales</taxon>
        <taxon>Bacillaceae</taxon>
        <taxon>Bacillus</taxon>
    </lineage>
</organism>
<keyword evidence="4" id="KW-0378">Hydrolase</keyword>
<evidence type="ECO:0000256" key="7">
    <source>
        <dbReference type="PIRSR" id="PIRSR001220-2"/>
    </source>
</evidence>
<dbReference type="Pfam" id="PF17763">
    <property type="entry name" value="Asparaginase_C"/>
    <property type="match status" value="1"/>
</dbReference>
<feature type="domain" description="Asparaginase/glutaminase C-terminal" evidence="11">
    <location>
        <begin position="209"/>
        <end position="319"/>
    </location>
</feature>
<dbReference type="EC" id="3.5.1.1" evidence="3"/>
<evidence type="ECO:0000256" key="1">
    <source>
        <dbReference type="ARBA" id="ARBA00010518"/>
    </source>
</evidence>
<evidence type="ECO:0000256" key="8">
    <source>
        <dbReference type="PROSITE-ProRule" id="PRU10099"/>
    </source>
</evidence>
<evidence type="ECO:0000256" key="2">
    <source>
        <dbReference type="ARBA" id="ARBA00011881"/>
    </source>
</evidence>
<dbReference type="GO" id="GO:0006528">
    <property type="term" value="P:asparagine metabolic process"/>
    <property type="evidence" value="ECO:0007669"/>
    <property type="project" value="InterPro"/>
</dbReference>
<dbReference type="PRINTS" id="PR00139">
    <property type="entry name" value="ASNGLNASE"/>
</dbReference>
<dbReference type="SFLD" id="SFLDS00057">
    <property type="entry name" value="Glutaminase/Asparaginase"/>
    <property type="match status" value="1"/>
</dbReference>
<feature type="binding site" evidence="7">
    <location>
        <position position="58"/>
    </location>
    <ligand>
        <name>substrate</name>
    </ligand>
</feature>
<sequence>MENKKIILLSTGGTIASKPDPETGLLEAGAMTGEELSKMCRLPSHIEIEIKSVFQMSSSHMTFHHLDILKQNIESFFRNEDVAGIVISHGTDTLEETSYFLDLVISDERQVVLTGSQRGPTLEGTDAFVNLRQAFLLAAHPDARGLGVTVLFNERVFAARYVKKQHASNVDGFFSPGFGYLGTADQDEIAIHQRLIKRETYQLIQPLPNVELIKCSLGSDGKFIDYAVECGSAGIIIEAPGRGHTAPAILESAKKAVEKGITVVLTTSADEGEVKGVYGFQGSASTYADAGIILGGSYDSKKARIKLAVLLAADQKIDEASFKY</sequence>
<dbReference type="InterPro" id="IPR006034">
    <property type="entry name" value="Asparaginase/glutaminase-like"/>
</dbReference>
<comment type="catalytic activity">
    <reaction evidence="5">
        <text>L-asparagine + H2O = L-aspartate + NH4(+)</text>
        <dbReference type="Rhea" id="RHEA:21016"/>
        <dbReference type="ChEBI" id="CHEBI:15377"/>
        <dbReference type="ChEBI" id="CHEBI:28938"/>
        <dbReference type="ChEBI" id="CHEBI:29991"/>
        <dbReference type="ChEBI" id="CHEBI:58048"/>
        <dbReference type="EC" id="3.5.1.1"/>
    </reaction>
</comment>
<comment type="caution">
    <text evidence="12">The sequence shown here is derived from an EMBL/GenBank/DDBJ whole genome shotgun (WGS) entry which is preliminary data.</text>
</comment>
<dbReference type="FunFam" id="3.40.50.1170:FF:000001">
    <property type="entry name" value="L-asparaginase 2"/>
    <property type="match status" value="1"/>
</dbReference>
<dbReference type="InterPro" id="IPR040919">
    <property type="entry name" value="Asparaginase_C"/>
</dbReference>
<dbReference type="PIRSF" id="PIRSF500176">
    <property type="entry name" value="L_ASNase"/>
    <property type="match status" value="1"/>
</dbReference>